<dbReference type="PANTHER" id="PTHR43101:SF1">
    <property type="entry name" value="BETA-FRUCTOSIDASE"/>
    <property type="match status" value="1"/>
</dbReference>
<dbReference type="SUPFAM" id="SSF75005">
    <property type="entry name" value="Arabinanase/levansucrase/invertase"/>
    <property type="match status" value="1"/>
</dbReference>
<keyword evidence="9" id="KW-0963">Cytoplasm</keyword>
<evidence type="ECO:0000256" key="9">
    <source>
        <dbReference type="RuleBase" id="RU365015"/>
    </source>
</evidence>
<dbReference type="Gene3D" id="2.115.10.20">
    <property type="entry name" value="Glycosyl hydrolase domain, family 43"/>
    <property type="match status" value="1"/>
</dbReference>
<dbReference type="PANTHER" id="PTHR43101">
    <property type="entry name" value="BETA-FRUCTOSIDASE"/>
    <property type="match status" value="1"/>
</dbReference>
<keyword evidence="6 8" id="KW-0326">Glycosidase</keyword>
<dbReference type="InterPro" id="IPR013189">
    <property type="entry name" value="Glyco_hydro_32_C"/>
</dbReference>
<dbReference type="GO" id="GO:0005985">
    <property type="term" value="P:sucrose metabolic process"/>
    <property type="evidence" value="ECO:0007669"/>
    <property type="project" value="UniProtKB-UniPathway"/>
</dbReference>
<dbReference type="InterPro" id="IPR013320">
    <property type="entry name" value="ConA-like_dom_sf"/>
</dbReference>
<dbReference type="Gene3D" id="2.60.120.560">
    <property type="entry name" value="Exo-inulinase, domain 1"/>
    <property type="match status" value="1"/>
</dbReference>
<evidence type="ECO:0000256" key="5">
    <source>
        <dbReference type="ARBA" id="ARBA00022801"/>
    </source>
</evidence>
<dbReference type="CDD" id="cd18623">
    <property type="entry name" value="GH32_ScrB-like"/>
    <property type="match status" value="1"/>
</dbReference>
<dbReference type="Proteomes" id="UP000182412">
    <property type="component" value="Unassembled WGS sequence"/>
</dbReference>
<comment type="pathway">
    <text evidence="1 9">Glycan biosynthesis; sucrose metabolism.</text>
</comment>
<evidence type="ECO:0000256" key="7">
    <source>
        <dbReference type="ARBA" id="ARBA00033367"/>
    </source>
</evidence>
<evidence type="ECO:0000313" key="12">
    <source>
        <dbReference type="EMBL" id="SDP56535.1"/>
    </source>
</evidence>
<proteinExistence type="inferred from homology"/>
<dbReference type="InterPro" id="IPR013148">
    <property type="entry name" value="Glyco_hydro_32_N"/>
</dbReference>
<feature type="domain" description="Glycosyl hydrolase family 32 N-terminal" evidence="10">
    <location>
        <begin position="40"/>
        <end position="339"/>
    </location>
</feature>
<gene>
    <name evidence="12" type="ORF">SAMN05216366_12552</name>
</gene>
<dbReference type="Pfam" id="PF00251">
    <property type="entry name" value="Glyco_hydro_32N"/>
    <property type="match status" value="1"/>
</dbReference>
<dbReference type="AlphaFoldDB" id="A0A1H0TRV9"/>
<evidence type="ECO:0000256" key="8">
    <source>
        <dbReference type="RuleBase" id="RU362110"/>
    </source>
</evidence>
<dbReference type="SMART" id="SM00640">
    <property type="entry name" value="Glyco_32"/>
    <property type="match status" value="1"/>
</dbReference>
<accession>A0A1H0TRV9</accession>
<dbReference type="EMBL" id="FNJQ01000025">
    <property type="protein sequence ID" value="SDP56535.1"/>
    <property type="molecule type" value="Genomic_DNA"/>
</dbReference>
<dbReference type="InterPro" id="IPR023296">
    <property type="entry name" value="Glyco_hydro_beta-prop_sf"/>
</dbReference>
<dbReference type="GO" id="GO:0005737">
    <property type="term" value="C:cytoplasm"/>
    <property type="evidence" value="ECO:0007669"/>
    <property type="project" value="UniProtKB-SubCell"/>
</dbReference>
<evidence type="ECO:0000256" key="2">
    <source>
        <dbReference type="ARBA" id="ARBA00009902"/>
    </source>
</evidence>
<evidence type="ECO:0000256" key="4">
    <source>
        <dbReference type="ARBA" id="ARBA00019623"/>
    </source>
</evidence>
<organism evidence="12 13">
    <name type="scientific">Selenomonas ruminantium</name>
    <dbReference type="NCBI Taxonomy" id="971"/>
    <lineage>
        <taxon>Bacteria</taxon>
        <taxon>Bacillati</taxon>
        <taxon>Bacillota</taxon>
        <taxon>Negativicutes</taxon>
        <taxon>Selenomonadales</taxon>
        <taxon>Selenomonadaceae</taxon>
        <taxon>Selenomonas</taxon>
    </lineage>
</organism>
<evidence type="ECO:0000259" key="11">
    <source>
        <dbReference type="Pfam" id="PF08244"/>
    </source>
</evidence>
<dbReference type="NCBIfam" id="TIGR01322">
    <property type="entry name" value="scrB_fam"/>
    <property type="match status" value="1"/>
</dbReference>
<keyword evidence="5 8" id="KW-0378">Hydrolase</keyword>
<keyword evidence="9" id="KW-0119">Carbohydrate metabolism</keyword>
<evidence type="ECO:0000256" key="6">
    <source>
        <dbReference type="ARBA" id="ARBA00023295"/>
    </source>
</evidence>
<evidence type="ECO:0000256" key="1">
    <source>
        <dbReference type="ARBA" id="ARBA00004914"/>
    </source>
</evidence>
<dbReference type="UniPathway" id="UPA00238"/>
<comment type="similarity">
    <text evidence="2 8">Belongs to the glycosyl hydrolase 32 family.</text>
</comment>
<dbReference type="InterPro" id="IPR006232">
    <property type="entry name" value="Suc6P_hydrolase"/>
</dbReference>
<name>A0A1H0TRV9_SELRU</name>
<comment type="catalytic activity">
    <reaction evidence="8">
        <text>Hydrolysis of terminal non-reducing beta-D-fructofuranoside residues in beta-D-fructofuranosides.</text>
        <dbReference type="EC" id="3.2.1.26"/>
    </reaction>
</comment>
<dbReference type="InterPro" id="IPR001362">
    <property type="entry name" value="Glyco_hydro_32"/>
</dbReference>
<dbReference type="EC" id="3.2.1.26" evidence="3 8"/>
<evidence type="ECO:0000259" key="10">
    <source>
        <dbReference type="Pfam" id="PF00251"/>
    </source>
</evidence>
<dbReference type="GO" id="GO:0004564">
    <property type="term" value="F:beta-fructofuranosidase activity"/>
    <property type="evidence" value="ECO:0007669"/>
    <property type="project" value="UniProtKB-EC"/>
</dbReference>
<comment type="subcellular location">
    <subcellularLocation>
        <location evidence="9">Cytoplasm</location>
    </subcellularLocation>
</comment>
<reference evidence="12 13" key="1">
    <citation type="submission" date="2016-10" db="EMBL/GenBank/DDBJ databases">
        <authorList>
            <person name="de Groot N.N."/>
        </authorList>
    </citation>
    <scope>NUCLEOTIDE SEQUENCE [LARGE SCALE GENOMIC DNA]</scope>
    <source>
        <strain evidence="12 13">S137</strain>
    </source>
</reference>
<protein>
    <recommendedName>
        <fullName evidence="4 8">Sucrose-6-phosphate hydrolase</fullName>
        <ecNumber evidence="3 8">3.2.1.26</ecNumber>
    </recommendedName>
    <alternativeName>
        <fullName evidence="7 9">Invertase</fullName>
    </alternativeName>
</protein>
<dbReference type="SUPFAM" id="SSF49899">
    <property type="entry name" value="Concanavalin A-like lectins/glucanases"/>
    <property type="match status" value="1"/>
</dbReference>
<comment type="function">
    <text evidence="9">Enables the bacterium to metabolize sucrose as a sole carbon source.</text>
</comment>
<evidence type="ECO:0000256" key="3">
    <source>
        <dbReference type="ARBA" id="ARBA00012758"/>
    </source>
</evidence>
<sequence length="493" mass="57274">MPSPFLQRKVNPMENFNKQEIDAKLKETFPLEHRWHNRFHLEMPFGLINDPNGMAYHDGKFHIFYQWNPLGCEHKNKCWAHTATRDFVHYSLPELALWPDDVHDKDGCYSGCGTVEDGRLRVLYTCNRKEDGVRIPAQRFGSLKGDKVEKEEIIVPDHPEGITGHFRDPYLFTRRGKRYFVIGAQREADEKGTVLIYEETAEGWKNLGEVKNRLGDFGYMWECPNLVQFGSYDVLIFCPQGLEAREFDRQNIYQAGYIAGHLSLDSMDMMQHTKFQELDRGFDFYAPQVLTHEGRQILIGWMGMPDKDSEYPTAELGWQYSLTMPRELRLRQGHIYSRPARELKDLRIAETAVELEAEDIKEISRPLFEGSEILLDMDLGESKEIVTTLAYGTEKLRFIYDRKEQVMSIDRNEMKKGGRGVRRFKLFADENLSLQIFVDKTAVEIFFQHGEEAASILVFPEKNIRPEITIAADGELKSLSGKIWELDSFRFNA</sequence>
<dbReference type="InterPro" id="IPR051214">
    <property type="entry name" value="GH32_Enzymes"/>
</dbReference>
<feature type="domain" description="Glycosyl hydrolase family 32 C-terminal" evidence="11">
    <location>
        <begin position="392"/>
        <end position="484"/>
    </location>
</feature>
<dbReference type="Pfam" id="PF08244">
    <property type="entry name" value="Glyco_hydro_32C"/>
    <property type="match status" value="1"/>
</dbReference>
<evidence type="ECO:0000313" key="13">
    <source>
        <dbReference type="Proteomes" id="UP000182412"/>
    </source>
</evidence>